<dbReference type="Proteomes" id="UP000290849">
    <property type="component" value="Unassembled WGS sequence"/>
</dbReference>
<comment type="caution">
    <text evidence="3">The sequence shown here is derived from an EMBL/GenBank/DDBJ whole genome shotgun (WGS) entry which is preliminary data.</text>
</comment>
<dbReference type="PROSITE" id="PS51318">
    <property type="entry name" value="TAT"/>
    <property type="match status" value="1"/>
</dbReference>
<dbReference type="InterPro" id="IPR006311">
    <property type="entry name" value="TAT_signal"/>
</dbReference>
<feature type="chain" id="PRO_5020297384" evidence="2">
    <location>
        <begin position="31"/>
        <end position="330"/>
    </location>
</feature>
<dbReference type="PANTHER" id="PTHR42928:SF5">
    <property type="entry name" value="BLR1237 PROTEIN"/>
    <property type="match status" value="1"/>
</dbReference>
<name>A0A4V1MSK6_9BURK</name>
<dbReference type="Gene3D" id="3.40.190.10">
    <property type="entry name" value="Periplasmic binding protein-like II"/>
    <property type="match status" value="1"/>
</dbReference>
<dbReference type="Pfam" id="PF03401">
    <property type="entry name" value="TctC"/>
    <property type="match status" value="1"/>
</dbReference>
<dbReference type="PANTHER" id="PTHR42928">
    <property type="entry name" value="TRICARBOXYLATE-BINDING PROTEIN"/>
    <property type="match status" value="1"/>
</dbReference>
<dbReference type="AlphaFoldDB" id="A0A4V1MSK6"/>
<organism evidence="3 4">
    <name type="scientific">Achromobacter aloeverae</name>
    <dbReference type="NCBI Taxonomy" id="1750518"/>
    <lineage>
        <taxon>Bacteria</taxon>
        <taxon>Pseudomonadati</taxon>
        <taxon>Pseudomonadota</taxon>
        <taxon>Betaproteobacteria</taxon>
        <taxon>Burkholderiales</taxon>
        <taxon>Alcaligenaceae</taxon>
        <taxon>Achromobacter</taxon>
    </lineage>
</organism>
<dbReference type="PIRSF" id="PIRSF017082">
    <property type="entry name" value="YflP"/>
    <property type="match status" value="1"/>
</dbReference>
<sequence length="330" mass="34681">MWKLSFSRRRLLAGLALCIPALGAPTAAQAGDDYPSHPITLVVPFAAGGGTDSIARDLARTLADRLGRSVVVENRGGGGGAIGAGMVANARPDGYTLLFATSTFVTNAAAGVATNYDVQKSFAPIALLGRGPLLVVASKDLKLKGIADLRQLAAKPDANLNFCSAGNGSINHLAGELFKQKTDAHMTHVPYKGSGPATVDLLAGRVQVFFATVPTILPQVKDQRVDLLAVTSKTRSPLFPDVPTVEEAGVPDFDISTWWAVLAPAGTPQAIIDKLNKDVNAAAADRIVAERLKNEGAEAYSGPPETLARTLDSELKMWRQVVSKSGMKMD</sequence>
<dbReference type="RefSeq" id="WP_129148332.1">
    <property type="nucleotide sequence ID" value="NZ_JBHSDO010000016.1"/>
</dbReference>
<dbReference type="Gene3D" id="3.40.190.150">
    <property type="entry name" value="Bordetella uptake gene, domain 1"/>
    <property type="match status" value="1"/>
</dbReference>
<feature type="signal peptide" evidence="2">
    <location>
        <begin position="1"/>
        <end position="30"/>
    </location>
</feature>
<comment type="similarity">
    <text evidence="1">Belongs to the UPF0065 (bug) family.</text>
</comment>
<keyword evidence="2" id="KW-0732">Signal</keyword>
<evidence type="ECO:0000256" key="1">
    <source>
        <dbReference type="ARBA" id="ARBA00006987"/>
    </source>
</evidence>
<proteinExistence type="inferred from homology"/>
<dbReference type="InterPro" id="IPR042100">
    <property type="entry name" value="Bug_dom1"/>
</dbReference>
<accession>A0A4V1MSK6</accession>
<keyword evidence="4" id="KW-1185">Reference proteome</keyword>
<evidence type="ECO:0000313" key="3">
    <source>
        <dbReference type="EMBL" id="RXN92370.1"/>
    </source>
</evidence>
<protein>
    <submittedName>
        <fullName evidence="3">Fis family transcriptional regulator</fullName>
    </submittedName>
</protein>
<dbReference type="InterPro" id="IPR005064">
    <property type="entry name" value="BUG"/>
</dbReference>
<dbReference type="OrthoDB" id="8678390at2"/>
<evidence type="ECO:0000313" key="4">
    <source>
        <dbReference type="Proteomes" id="UP000290849"/>
    </source>
</evidence>
<reference evidence="3 4" key="1">
    <citation type="journal article" date="2017" name="Int. J. Syst. Evol. Microbiol.">
        <title>Achromobacter aloeverae sp. nov., isolated from the root of Aloe vera (L.) Burm.f.</title>
        <authorList>
            <person name="Kuncharoen N."/>
            <person name="Muramatsu Y."/>
            <person name="Shibata C."/>
            <person name="Kamakura Y."/>
            <person name="Nakagawa Y."/>
            <person name="Tanasupawat S."/>
        </authorList>
    </citation>
    <scope>NUCLEOTIDE SEQUENCE [LARGE SCALE GENOMIC DNA]</scope>
    <source>
        <strain evidence="3 4">AVA-1</strain>
    </source>
</reference>
<evidence type="ECO:0000256" key="2">
    <source>
        <dbReference type="SAM" id="SignalP"/>
    </source>
</evidence>
<gene>
    <name evidence="3" type="ORF">C7R54_00980</name>
</gene>
<dbReference type="SUPFAM" id="SSF53850">
    <property type="entry name" value="Periplasmic binding protein-like II"/>
    <property type="match status" value="1"/>
</dbReference>
<dbReference type="CDD" id="cd13578">
    <property type="entry name" value="PBP2_Bug27"/>
    <property type="match status" value="1"/>
</dbReference>
<dbReference type="EMBL" id="PYAL01000001">
    <property type="protein sequence ID" value="RXN92370.1"/>
    <property type="molecule type" value="Genomic_DNA"/>
</dbReference>